<feature type="transmembrane region" description="Helical" evidence="7">
    <location>
        <begin position="177"/>
        <end position="201"/>
    </location>
</feature>
<dbReference type="Pfam" id="PF05977">
    <property type="entry name" value="MFS_3"/>
    <property type="match status" value="1"/>
</dbReference>
<evidence type="ECO:0000256" key="6">
    <source>
        <dbReference type="ARBA" id="ARBA00023136"/>
    </source>
</evidence>
<feature type="transmembrane region" description="Helical" evidence="7">
    <location>
        <begin position="54"/>
        <end position="77"/>
    </location>
</feature>
<reference evidence="9" key="1">
    <citation type="journal article" date="2019" name="Int. J. Syst. Evol. Microbiol.">
        <title>The Global Catalogue of Microorganisms (GCM) 10K type strain sequencing project: providing services to taxonomists for standard genome sequencing and annotation.</title>
        <authorList>
            <consortium name="The Broad Institute Genomics Platform"/>
            <consortium name="The Broad Institute Genome Sequencing Center for Infectious Disease"/>
            <person name="Wu L."/>
            <person name="Ma J."/>
        </authorList>
    </citation>
    <scope>NUCLEOTIDE SEQUENCE [LARGE SCALE GENOMIC DNA]</scope>
    <source>
        <strain evidence="9">CCUG 49560</strain>
    </source>
</reference>
<keyword evidence="5 7" id="KW-1133">Transmembrane helix</keyword>
<dbReference type="InterPro" id="IPR036259">
    <property type="entry name" value="MFS_trans_sf"/>
</dbReference>
<accession>A0ABV9ENU0</accession>
<evidence type="ECO:0000313" key="9">
    <source>
        <dbReference type="Proteomes" id="UP001595891"/>
    </source>
</evidence>
<keyword evidence="3" id="KW-1003">Cell membrane</keyword>
<comment type="subcellular location">
    <subcellularLocation>
        <location evidence="1">Cell membrane</location>
        <topology evidence="1">Multi-pass membrane protein</topology>
    </subcellularLocation>
</comment>
<feature type="transmembrane region" description="Helical" evidence="7">
    <location>
        <begin position="89"/>
        <end position="110"/>
    </location>
</feature>
<organism evidence="8 9">
    <name type="scientific">Sphaerisporangium corydalis</name>
    <dbReference type="NCBI Taxonomy" id="1441875"/>
    <lineage>
        <taxon>Bacteria</taxon>
        <taxon>Bacillati</taxon>
        <taxon>Actinomycetota</taxon>
        <taxon>Actinomycetes</taxon>
        <taxon>Streptosporangiales</taxon>
        <taxon>Streptosporangiaceae</taxon>
        <taxon>Sphaerisporangium</taxon>
    </lineage>
</organism>
<comment type="caution">
    <text evidence="8">The sequence shown here is derived from an EMBL/GenBank/DDBJ whole genome shotgun (WGS) entry which is preliminary data.</text>
</comment>
<evidence type="ECO:0000256" key="2">
    <source>
        <dbReference type="ARBA" id="ARBA00022448"/>
    </source>
</evidence>
<dbReference type="PANTHER" id="PTHR23513:SF6">
    <property type="entry name" value="MAJOR FACILITATOR SUPERFAMILY ASSOCIATED DOMAIN-CONTAINING PROTEIN"/>
    <property type="match status" value="1"/>
</dbReference>
<dbReference type="EMBL" id="JBHSFN010000029">
    <property type="protein sequence ID" value="MFC4591108.1"/>
    <property type="molecule type" value="Genomic_DNA"/>
</dbReference>
<feature type="transmembrane region" description="Helical" evidence="7">
    <location>
        <begin position="23"/>
        <end position="48"/>
    </location>
</feature>
<dbReference type="CDD" id="cd06173">
    <property type="entry name" value="MFS_MefA_like"/>
    <property type="match status" value="1"/>
</dbReference>
<feature type="transmembrane region" description="Helical" evidence="7">
    <location>
        <begin position="300"/>
        <end position="318"/>
    </location>
</feature>
<name>A0ABV9ENU0_9ACTN</name>
<evidence type="ECO:0000256" key="3">
    <source>
        <dbReference type="ARBA" id="ARBA00022475"/>
    </source>
</evidence>
<evidence type="ECO:0000256" key="4">
    <source>
        <dbReference type="ARBA" id="ARBA00022692"/>
    </source>
</evidence>
<evidence type="ECO:0000256" key="7">
    <source>
        <dbReference type="SAM" id="Phobius"/>
    </source>
</evidence>
<dbReference type="PANTHER" id="PTHR23513">
    <property type="entry name" value="INTEGRAL MEMBRANE EFFLUX PROTEIN-RELATED"/>
    <property type="match status" value="1"/>
</dbReference>
<dbReference type="Gene3D" id="1.20.1250.20">
    <property type="entry name" value="MFS general substrate transporter like domains"/>
    <property type="match status" value="1"/>
</dbReference>
<dbReference type="SUPFAM" id="SSF103473">
    <property type="entry name" value="MFS general substrate transporter"/>
    <property type="match status" value="1"/>
</dbReference>
<dbReference type="Proteomes" id="UP001595891">
    <property type="component" value="Unassembled WGS sequence"/>
</dbReference>
<feature type="transmembrane region" description="Helical" evidence="7">
    <location>
        <begin position="324"/>
        <end position="346"/>
    </location>
</feature>
<sequence length="430" mass="44379">MSATTAAPGTARRRGGLLRDRDFRLLWIGETASSFGSSLTGVALPLVAVTTLHASTFVVAMLTAATWLPWLVIGLPAGAWVDRLRRRPVMLVCDAASLLLFLSVPAAAWWGRLTIGHLLAVALLAGTAKVFFQTAYQAYLPAVVGDADLHEGNAKLQGSESAAQVAGPGAGGLIAQVFGAVTGLIADAVSFLVSAACLLAMRTREAPPGRRHRRTTLWREIGEGARFVARDRYLRVLTVFGAVSNLALVGYQSILVVFLVREVGVGSGTVGALIAATSVGGVAAAAGAARLVRRVGSARALMVCEMACAPFGLLIPLASPGAGLAFMVVGGFVVVAGVVTGNVIKSSFRQAYCPRHLMGRVSVSMQFVNYGTIPLGAVLGGVLGTSIGVRPAMWITTGALALSGLVLLAGPIRGDRDFPAAPAPEAHGRP</sequence>
<dbReference type="RefSeq" id="WP_262845926.1">
    <property type="nucleotide sequence ID" value="NZ_JANZYP010000043.1"/>
</dbReference>
<keyword evidence="2" id="KW-0813">Transport</keyword>
<proteinExistence type="predicted"/>
<protein>
    <submittedName>
        <fullName evidence="8">MFS transporter</fullName>
    </submittedName>
</protein>
<evidence type="ECO:0000313" key="8">
    <source>
        <dbReference type="EMBL" id="MFC4591108.1"/>
    </source>
</evidence>
<feature type="transmembrane region" description="Helical" evidence="7">
    <location>
        <begin position="266"/>
        <end position="288"/>
    </location>
</feature>
<dbReference type="InterPro" id="IPR010290">
    <property type="entry name" value="TM_effector"/>
</dbReference>
<evidence type="ECO:0000256" key="5">
    <source>
        <dbReference type="ARBA" id="ARBA00022989"/>
    </source>
</evidence>
<keyword evidence="6 7" id="KW-0472">Membrane</keyword>
<gene>
    <name evidence="8" type="ORF">ACFO8L_33795</name>
</gene>
<feature type="transmembrane region" description="Helical" evidence="7">
    <location>
        <begin position="236"/>
        <end position="260"/>
    </location>
</feature>
<keyword evidence="9" id="KW-1185">Reference proteome</keyword>
<feature type="transmembrane region" description="Helical" evidence="7">
    <location>
        <begin position="393"/>
        <end position="412"/>
    </location>
</feature>
<feature type="transmembrane region" description="Helical" evidence="7">
    <location>
        <begin position="367"/>
        <end position="387"/>
    </location>
</feature>
<keyword evidence="4 7" id="KW-0812">Transmembrane</keyword>
<evidence type="ECO:0000256" key="1">
    <source>
        <dbReference type="ARBA" id="ARBA00004651"/>
    </source>
</evidence>